<name>A0A0R1GUR9_9LACO</name>
<dbReference type="PATRIC" id="fig|1423722.3.peg.1261"/>
<gene>
    <name evidence="1" type="ORF">FC62_GL001237</name>
</gene>
<dbReference type="EMBL" id="AZCV01000004">
    <property type="protein sequence ID" value="KRK37624.1"/>
    <property type="molecule type" value="Genomic_DNA"/>
</dbReference>
<accession>A0A0R1GUR9</accession>
<reference evidence="1 2" key="1">
    <citation type="journal article" date="2015" name="Genome Announc.">
        <title>Expanding the biotechnology potential of lactobacilli through comparative genomics of 213 strains and associated genera.</title>
        <authorList>
            <person name="Sun Z."/>
            <person name="Harris H.M."/>
            <person name="McCann A."/>
            <person name="Guo C."/>
            <person name="Argimon S."/>
            <person name="Zhang W."/>
            <person name="Yang X."/>
            <person name="Jeffery I.B."/>
            <person name="Cooney J.C."/>
            <person name="Kagawa T.F."/>
            <person name="Liu W."/>
            <person name="Song Y."/>
            <person name="Salvetti E."/>
            <person name="Wrobel A."/>
            <person name="Rasinkangas P."/>
            <person name="Parkhill J."/>
            <person name="Rea M.C."/>
            <person name="O'Sullivan O."/>
            <person name="Ritari J."/>
            <person name="Douillard F.P."/>
            <person name="Paul Ross R."/>
            <person name="Yang R."/>
            <person name="Briner A.E."/>
            <person name="Felis G.E."/>
            <person name="de Vos W.M."/>
            <person name="Barrangou R."/>
            <person name="Klaenhammer T.R."/>
            <person name="Caufield P.W."/>
            <person name="Cui Y."/>
            <person name="Zhang H."/>
            <person name="O'Toole P.W."/>
        </authorList>
    </citation>
    <scope>NUCLEOTIDE SEQUENCE [LARGE SCALE GENOMIC DNA]</scope>
    <source>
        <strain evidence="1 2">DSM 20534</strain>
    </source>
</reference>
<dbReference type="AlphaFoldDB" id="A0A0R1GUR9"/>
<evidence type="ECO:0000313" key="1">
    <source>
        <dbReference type="EMBL" id="KRK37624.1"/>
    </source>
</evidence>
<proteinExistence type="predicted"/>
<keyword evidence="2" id="KW-1185">Reference proteome</keyword>
<protein>
    <submittedName>
        <fullName evidence="1">Uncharacterized protein</fullName>
    </submittedName>
</protein>
<organism evidence="1 2">
    <name type="scientific">Amylolactobacillus amylotrophicus DSM 20534</name>
    <dbReference type="NCBI Taxonomy" id="1423722"/>
    <lineage>
        <taxon>Bacteria</taxon>
        <taxon>Bacillati</taxon>
        <taxon>Bacillota</taxon>
        <taxon>Bacilli</taxon>
        <taxon>Lactobacillales</taxon>
        <taxon>Lactobacillaceae</taxon>
        <taxon>Amylolactobacillus</taxon>
    </lineage>
</organism>
<comment type="caution">
    <text evidence="1">The sequence shown here is derived from an EMBL/GenBank/DDBJ whole genome shotgun (WGS) entry which is preliminary data.</text>
</comment>
<evidence type="ECO:0000313" key="2">
    <source>
        <dbReference type="Proteomes" id="UP000050909"/>
    </source>
</evidence>
<sequence length="58" mass="6837">MVSFYFINNLTNFRIFTLDIARLDILQLSFQGIIQNLFDKEKIFFANSIFELARLDSA</sequence>
<dbReference type="Proteomes" id="UP000050909">
    <property type="component" value="Unassembled WGS sequence"/>
</dbReference>